<feature type="region of interest" description="Disordered" evidence="1">
    <location>
        <begin position="1"/>
        <end position="84"/>
    </location>
</feature>
<protein>
    <submittedName>
        <fullName evidence="2">Uncharacterized protein</fullName>
    </submittedName>
</protein>
<keyword evidence="3" id="KW-1185">Reference proteome</keyword>
<gene>
    <name evidence="2" type="ORF">NX722_22150</name>
</gene>
<feature type="compositionally biased region" description="Basic and acidic residues" evidence="1">
    <location>
        <begin position="75"/>
        <end position="84"/>
    </location>
</feature>
<name>A0ABT3N0X5_9GAMM</name>
<reference evidence="2 3" key="1">
    <citation type="submission" date="2022-10" db="EMBL/GenBank/DDBJ databases">
        <title>High-quality genome sequences of two octocoral-associated bacteria, Endozoicomonas euniceicola EF212 and Endozoicomonas gorgoniicola PS125.</title>
        <authorList>
            <person name="Chiou Y.-J."/>
            <person name="Chen Y.-H."/>
        </authorList>
    </citation>
    <scope>NUCLEOTIDE SEQUENCE [LARGE SCALE GENOMIC DNA]</scope>
    <source>
        <strain evidence="2 3">PS125</strain>
    </source>
</reference>
<proteinExistence type="predicted"/>
<comment type="caution">
    <text evidence="2">The sequence shown here is derived from an EMBL/GenBank/DDBJ whole genome shotgun (WGS) entry which is preliminary data.</text>
</comment>
<dbReference type="EMBL" id="JAPFCC010000001">
    <property type="protein sequence ID" value="MCW7555279.1"/>
    <property type="molecule type" value="Genomic_DNA"/>
</dbReference>
<sequence length="84" mass="9694">MKIDPSTTSTNLDYGHNPDDGSGEKQQHKKQDDKQYNPVLPHDHSDVIRSKKLAARKARKKKRKIAERRARRNKSKDDKPSTTD</sequence>
<dbReference type="Proteomes" id="UP001209854">
    <property type="component" value="Unassembled WGS sequence"/>
</dbReference>
<feature type="compositionally biased region" description="Polar residues" evidence="1">
    <location>
        <begin position="1"/>
        <end position="12"/>
    </location>
</feature>
<evidence type="ECO:0000313" key="2">
    <source>
        <dbReference type="EMBL" id="MCW7555279.1"/>
    </source>
</evidence>
<dbReference type="RefSeq" id="WP_262565048.1">
    <property type="nucleotide sequence ID" value="NZ_JAPFCC010000001.1"/>
</dbReference>
<evidence type="ECO:0000313" key="3">
    <source>
        <dbReference type="Proteomes" id="UP001209854"/>
    </source>
</evidence>
<organism evidence="2 3">
    <name type="scientific">Endozoicomonas gorgoniicola</name>
    <dbReference type="NCBI Taxonomy" id="1234144"/>
    <lineage>
        <taxon>Bacteria</taxon>
        <taxon>Pseudomonadati</taxon>
        <taxon>Pseudomonadota</taxon>
        <taxon>Gammaproteobacteria</taxon>
        <taxon>Oceanospirillales</taxon>
        <taxon>Endozoicomonadaceae</taxon>
        <taxon>Endozoicomonas</taxon>
    </lineage>
</organism>
<evidence type="ECO:0000256" key="1">
    <source>
        <dbReference type="SAM" id="MobiDB-lite"/>
    </source>
</evidence>
<accession>A0ABT3N0X5</accession>
<feature type="compositionally biased region" description="Basic residues" evidence="1">
    <location>
        <begin position="50"/>
        <end position="74"/>
    </location>
</feature>
<feature type="compositionally biased region" description="Basic and acidic residues" evidence="1">
    <location>
        <begin position="16"/>
        <end position="49"/>
    </location>
</feature>